<comment type="caution">
    <text evidence="9">The sequence shown here is derived from an EMBL/GenBank/DDBJ whole genome shotgun (WGS) entry which is preliminary data.</text>
</comment>
<gene>
    <name evidence="9" type="ORF">C8N24_1364</name>
</gene>
<evidence type="ECO:0000256" key="6">
    <source>
        <dbReference type="ARBA" id="ARBA00022840"/>
    </source>
</evidence>
<keyword evidence="3" id="KW-0808">Transferase</keyword>
<keyword evidence="10" id="KW-1185">Reference proteome</keyword>
<dbReference type="SMART" id="SM00220">
    <property type="entry name" value="S_TKc"/>
    <property type="match status" value="1"/>
</dbReference>
<dbReference type="EC" id="2.7.11.1" evidence="1"/>
<evidence type="ECO:0000259" key="8">
    <source>
        <dbReference type="PROSITE" id="PS50011"/>
    </source>
</evidence>
<keyword evidence="5 9" id="KW-0418">Kinase</keyword>
<dbReference type="Gene3D" id="1.10.510.10">
    <property type="entry name" value="Transferase(Phosphotransferase) domain 1"/>
    <property type="match status" value="1"/>
</dbReference>
<dbReference type="InterPro" id="IPR017441">
    <property type="entry name" value="Protein_kinase_ATP_BS"/>
</dbReference>
<dbReference type="SUPFAM" id="SSF56112">
    <property type="entry name" value="Protein kinase-like (PK-like)"/>
    <property type="match status" value="1"/>
</dbReference>
<keyword evidence="6 7" id="KW-0067">ATP-binding</keyword>
<dbReference type="PANTHER" id="PTHR43289:SF6">
    <property type="entry name" value="SERINE_THREONINE-PROTEIN KINASE NEKL-3"/>
    <property type="match status" value="1"/>
</dbReference>
<evidence type="ECO:0000256" key="7">
    <source>
        <dbReference type="PROSITE-ProRule" id="PRU10141"/>
    </source>
</evidence>
<dbReference type="RefSeq" id="WP_170178892.1">
    <property type="nucleotide sequence ID" value="NZ_RBIL01000001.1"/>
</dbReference>
<evidence type="ECO:0000256" key="3">
    <source>
        <dbReference type="ARBA" id="ARBA00022679"/>
    </source>
</evidence>
<evidence type="ECO:0000256" key="4">
    <source>
        <dbReference type="ARBA" id="ARBA00022741"/>
    </source>
</evidence>
<dbReference type="EMBL" id="RBIL01000001">
    <property type="protein sequence ID" value="RKQ91542.1"/>
    <property type="molecule type" value="Genomic_DNA"/>
</dbReference>
<evidence type="ECO:0000313" key="9">
    <source>
        <dbReference type="EMBL" id="RKQ91542.1"/>
    </source>
</evidence>
<accession>A0A660L930</accession>
<sequence length="279" mass="29382">MDKPVLGDYRIEGIVGVGRMGVVYLAIDRITGRAVALKVLRDDVGVDPVYRARFRREGELLAQLNHPHIIPIHGMGEVDGELYMASRLVSSTLRNLILAGPISVDDAMTILTALATALDAAHAVGVVHRDVKPANVLIDPGPDVYLGDFGLARDHEGSQLTLPGQVLGTIDYMAPELLDGERVGAATDIYGLACLACETLTGTVPYVRETDAATMYAHIVEPPPSVSERRPELPAALDAVLAAGMAKDPEDRPASAGALVVDMLGALGRPAPACLAEAA</sequence>
<feature type="domain" description="Protein kinase" evidence="8">
    <location>
        <begin position="9"/>
        <end position="264"/>
    </location>
</feature>
<dbReference type="PROSITE" id="PS00107">
    <property type="entry name" value="PROTEIN_KINASE_ATP"/>
    <property type="match status" value="1"/>
</dbReference>
<dbReference type="InterPro" id="IPR000719">
    <property type="entry name" value="Prot_kinase_dom"/>
</dbReference>
<dbReference type="Pfam" id="PF00069">
    <property type="entry name" value="Pkinase"/>
    <property type="match status" value="1"/>
</dbReference>
<keyword evidence="2 9" id="KW-0723">Serine/threonine-protein kinase</keyword>
<dbReference type="Proteomes" id="UP000278962">
    <property type="component" value="Unassembled WGS sequence"/>
</dbReference>
<name>A0A660L930_9ACTN</name>
<proteinExistence type="predicted"/>
<evidence type="ECO:0000256" key="2">
    <source>
        <dbReference type="ARBA" id="ARBA00022527"/>
    </source>
</evidence>
<dbReference type="CDD" id="cd14014">
    <property type="entry name" value="STKc_PknB_like"/>
    <property type="match status" value="1"/>
</dbReference>
<keyword evidence="4 7" id="KW-0547">Nucleotide-binding</keyword>
<dbReference type="PROSITE" id="PS50011">
    <property type="entry name" value="PROTEIN_KINASE_DOM"/>
    <property type="match status" value="1"/>
</dbReference>
<dbReference type="InterPro" id="IPR011009">
    <property type="entry name" value="Kinase-like_dom_sf"/>
</dbReference>
<evidence type="ECO:0000313" key="10">
    <source>
        <dbReference type="Proteomes" id="UP000278962"/>
    </source>
</evidence>
<organism evidence="9 10">
    <name type="scientific">Solirubrobacter pauli</name>
    <dbReference type="NCBI Taxonomy" id="166793"/>
    <lineage>
        <taxon>Bacteria</taxon>
        <taxon>Bacillati</taxon>
        <taxon>Actinomycetota</taxon>
        <taxon>Thermoleophilia</taxon>
        <taxon>Solirubrobacterales</taxon>
        <taxon>Solirubrobacteraceae</taxon>
        <taxon>Solirubrobacter</taxon>
    </lineage>
</organism>
<feature type="binding site" evidence="7">
    <location>
        <position position="38"/>
    </location>
    <ligand>
        <name>ATP</name>
        <dbReference type="ChEBI" id="CHEBI:30616"/>
    </ligand>
</feature>
<protein>
    <recommendedName>
        <fullName evidence="1">non-specific serine/threonine protein kinase</fullName>
        <ecNumber evidence="1">2.7.11.1</ecNumber>
    </recommendedName>
</protein>
<dbReference type="InterPro" id="IPR008271">
    <property type="entry name" value="Ser/Thr_kinase_AS"/>
</dbReference>
<dbReference type="GO" id="GO:0004674">
    <property type="term" value="F:protein serine/threonine kinase activity"/>
    <property type="evidence" value="ECO:0007669"/>
    <property type="project" value="UniProtKB-KW"/>
</dbReference>
<evidence type="ECO:0000256" key="5">
    <source>
        <dbReference type="ARBA" id="ARBA00022777"/>
    </source>
</evidence>
<dbReference type="AlphaFoldDB" id="A0A660L930"/>
<reference evidence="9 10" key="1">
    <citation type="submission" date="2018-10" db="EMBL/GenBank/DDBJ databases">
        <title>Genomic Encyclopedia of Archaeal and Bacterial Type Strains, Phase II (KMG-II): from individual species to whole genera.</title>
        <authorList>
            <person name="Goeker M."/>
        </authorList>
    </citation>
    <scope>NUCLEOTIDE SEQUENCE [LARGE SCALE GENOMIC DNA]</scope>
    <source>
        <strain evidence="9 10">DSM 14954</strain>
    </source>
</reference>
<dbReference type="PANTHER" id="PTHR43289">
    <property type="entry name" value="MITOGEN-ACTIVATED PROTEIN KINASE KINASE KINASE 20-RELATED"/>
    <property type="match status" value="1"/>
</dbReference>
<dbReference type="PROSITE" id="PS00108">
    <property type="entry name" value="PROTEIN_KINASE_ST"/>
    <property type="match status" value="1"/>
</dbReference>
<evidence type="ECO:0000256" key="1">
    <source>
        <dbReference type="ARBA" id="ARBA00012513"/>
    </source>
</evidence>
<dbReference type="GO" id="GO:0005524">
    <property type="term" value="F:ATP binding"/>
    <property type="evidence" value="ECO:0007669"/>
    <property type="project" value="UniProtKB-UniRule"/>
</dbReference>
<dbReference type="Gene3D" id="3.30.200.20">
    <property type="entry name" value="Phosphorylase Kinase, domain 1"/>
    <property type="match status" value="1"/>
</dbReference>